<dbReference type="AlphaFoldDB" id="A0A4R6S3T9"/>
<accession>A0A4R6S3T9</accession>
<sequence length="40" mass="4330">MLLTELSERAVVLDSRTGATGALQAREIIELAARSFRGAR</sequence>
<comment type="caution">
    <text evidence="1">The sequence shown here is derived from an EMBL/GenBank/DDBJ whole genome shotgun (WGS) entry which is preliminary data.</text>
</comment>
<protein>
    <submittedName>
        <fullName evidence="1">Uncharacterized protein</fullName>
    </submittedName>
</protein>
<organism evidence="1 2">
    <name type="scientific">Leucobacter luti</name>
    <dbReference type="NCBI Taxonomy" id="340320"/>
    <lineage>
        <taxon>Bacteria</taxon>
        <taxon>Bacillati</taxon>
        <taxon>Actinomycetota</taxon>
        <taxon>Actinomycetes</taxon>
        <taxon>Micrococcales</taxon>
        <taxon>Microbacteriaceae</taxon>
        <taxon>Leucobacter</taxon>
    </lineage>
</organism>
<keyword evidence="2" id="KW-1185">Reference proteome</keyword>
<gene>
    <name evidence="1" type="ORF">EDF62_0804</name>
</gene>
<dbReference type="EMBL" id="SNYA01000002">
    <property type="protein sequence ID" value="TDP94389.1"/>
    <property type="molecule type" value="Genomic_DNA"/>
</dbReference>
<reference evidence="1 2" key="1">
    <citation type="submission" date="2019-03" db="EMBL/GenBank/DDBJ databases">
        <title>Genomic analyses of the natural microbiome of Caenorhabditis elegans.</title>
        <authorList>
            <person name="Samuel B."/>
        </authorList>
    </citation>
    <scope>NUCLEOTIDE SEQUENCE [LARGE SCALE GENOMIC DNA]</scope>
    <source>
        <strain evidence="1 2">JUb18</strain>
    </source>
</reference>
<name>A0A4R6S3T9_9MICO</name>
<evidence type="ECO:0000313" key="1">
    <source>
        <dbReference type="EMBL" id="TDP94389.1"/>
    </source>
</evidence>
<dbReference type="Proteomes" id="UP000295601">
    <property type="component" value="Unassembled WGS sequence"/>
</dbReference>
<proteinExistence type="predicted"/>
<evidence type="ECO:0000313" key="2">
    <source>
        <dbReference type="Proteomes" id="UP000295601"/>
    </source>
</evidence>